<feature type="domain" description="ThuA-like" evidence="2">
    <location>
        <begin position="28"/>
        <end position="252"/>
    </location>
</feature>
<dbReference type="Gene3D" id="3.40.50.880">
    <property type="match status" value="1"/>
</dbReference>
<dbReference type="Proteomes" id="UP001495147">
    <property type="component" value="Unassembled WGS sequence"/>
</dbReference>
<protein>
    <submittedName>
        <fullName evidence="3">ThuA domain-containing protein</fullName>
    </submittedName>
</protein>
<evidence type="ECO:0000313" key="4">
    <source>
        <dbReference type="Proteomes" id="UP001495147"/>
    </source>
</evidence>
<dbReference type="PANTHER" id="PTHR40469:SF2">
    <property type="entry name" value="GALACTOSE-BINDING DOMAIN-LIKE SUPERFAMILY PROTEIN"/>
    <property type="match status" value="1"/>
</dbReference>
<dbReference type="PANTHER" id="PTHR40469">
    <property type="entry name" value="SECRETED GLYCOSYL HYDROLASE"/>
    <property type="match status" value="1"/>
</dbReference>
<dbReference type="Pfam" id="PF06283">
    <property type="entry name" value="ThuA"/>
    <property type="match status" value="1"/>
</dbReference>
<name>A0ABV0FWV8_9BURK</name>
<evidence type="ECO:0000259" key="2">
    <source>
        <dbReference type="Pfam" id="PF06283"/>
    </source>
</evidence>
<dbReference type="RefSeq" id="WP_347703233.1">
    <property type="nucleotide sequence ID" value="NZ_JBDPZD010000001.1"/>
</dbReference>
<comment type="caution">
    <text evidence="3">The sequence shown here is derived from an EMBL/GenBank/DDBJ whole genome shotgun (WGS) entry which is preliminary data.</text>
</comment>
<reference evidence="3 4" key="1">
    <citation type="submission" date="2024-05" db="EMBL/GenBank/DDBJ databases">
        <title>Roseateles sp. DJS-2-20 16S ribosomal RNA gene Genome sequencing and assembly.</title>
        <authorList>
            <person name="Woo H."/>
        </authorList>
    </citation>
    <scope>NUCLEOTIDE SEQUENCE [LARGE SCALE GENOMIC DNA]</scope>
    <source>
        <strain evidence="3 4">DJS-2-20</strain>
    </source>
</reference>
<dbReference type="SUPFAM" id="SSF52317">
    <property type="entry name" value="Class I glutamine amidotransferase-like"/>
    <property type="match status" value="1"/>
</dbReference>
<keyword evidence="4" id="KW-1185">Reference proteome</keyword>
<keyword evidence="1" id="KW-0732">Signal</keyword>
<accession>A0ABV0FWV8</accession>
<feature type="chain" id="PRO_5046160274" evidence="1">
    <location>
        <begin position="23"/>
        <end position="261"/>
    </location>
</feature>
<dbReference type="EMBL" id="JBDPZD010000001">
    <property type="protein sequence ID" value="MEO3690402.1"/>
    <property type="molecule type" value="Genomic_DNA"/>
</dbReference>
<gene>
    <name evidence="3" type="ORF">ABDJ85_02920</name>
</gene>
<evidence type="ECO:0000256" key="1">
    <source>
        <dbReference type="SAM" id="SignalP"/>
    </source>
</evidence>
<feature type="signal peptide" evidence="1">
    <location>
        <begin position="1"/>
        <end position="22"/>
    </location>
</feature>
<evidence type="ECO:0000313" key="3">
    <source>
        <dbReference type="EMBL" id="MEO3690402.1"/>
    </source>
</evidence>
<proteinExistence type="predicted"/>
<dbReference type="InterPro" id="IPR029062">
    <property type="entry name" value="Class_I_gatase-like"/>
</dbReference>
<dbReference type="InterPro" id="IPR029010">
    <property type="entry name" value="ThuA-like"/>
</dbReference>
<sequence length="261" mass="29065">MKKLLAKLLLATAALAPIVSHADAQFSVLVLAIPTRYHYEYIPVARESFERMAKLHAFDMVWTAQLQALEGDLSKYAAIVFLNTSGEELNEAQRRGVEAYIKGDGKQRGGNAVIVHRAIISKPGLWPWYEQLVGRSFKIHPMLQSAVVTKADASHPASFALPAQWIWSDEWYEFTNPHGVSIHPILKVDERSYDPTKIWPGQTATGMGADHPVAWSHTHEGARVFVSALGHNAEMYKDPNYLGHLWGGIYWAATGKGIQQP</sequence>
<organism evidence="3 4">
    <name type="scientific">Roseateles paludis</name>
    <dbReference type="NCBI Taxonomy" id="3145238"/>
    <lineage>
        <taxon>Bacteria</taxon>
        <taxon>Pseudomonadati</taxon>
        <taxon>Pseudomonadota</taxon>
        <taxon>Betaproteobacteria</taxon>
        <taxon>Burkholderiales</taxon>
        <taxon>Sphaerotilaceae</taxon>
        <taxon>Roseateles</taxon>
    </lineage>
</organism>